<evidence type="ECO:0000256" key="2">
    <source>
        <dbReference type="ARBA" id="ARBA00022729"/>
    </source>
</evidence>
<evidence type="ECO:0000259" key="4">
    <source>
        <dbReference type="Pfam" id="PF09375"/>
    </source>
</evidence>
<organism evidence="5 6">
    <name type="scientific">Persicobacter diffluens</name>
    <dbReference type="NCBI Taxonomy" id="981"/>
    <lineage>
        <taxon>Bacteria</taxon>
        <taxon>Pseudomonadati</taxon>
        <taxon>Bacteroidota</taxon>
        <taxon>Cytophagia</taxon>
        <taxon>Cytophagales</taxon>
        <taxon>Persicobacteraceae</taxon>
        <taxon>Persicobacter</taxon>
    </lineage>
</organism>
<name>A0AAN4W083_9BACT</name>
<gene>
    <name evidence="5" type="ORF">PEDI_28780</name>
</gene>
<keyword evidence="6" id="KW-1185">Reference proteome</keyword>
<dbReference type="InterPro" id="IPR018976">
    <property type="entry name" value="Imelysin-like"/>
</dbReference>
<dbReference type="Pfam" id="PF09375">
    <property type="entry name" value="Peptidase_M75"/>
    <property type="match status" value="1"/>
</dbReference>
<evidence type="ECO:0000256" key="1">
    <source>
        <dbReference type="ARBA" id="ARBA00004196"/>
    </source>
</evidence>
<dbReference type="Proteomes" id="UP001310022">
    <property type="component" value="Unassembled WGS sequence"/>
</dbReference>
<dbReference type="AlphaFoldDB" id="A0AAN4W083"/>
<evidence type="ECO:0000313" key="5">
    <source>
        <dbReference type="EMBL" id="GJM62326.1"/>
    </source>
</evidence>
<protein>
    <recommendedName>
        <fullName evidence="4">Imelysin-like domain-containing protein</fullName>
    </recommendedName>
</protein>
<dbReference type="InterPro" id="IPR038352">
    <property type="entry name" value="Imelysin_sf"/>
</dbReference>
<sequence length="353" mass="39775">MMIRNKNIGFLRSVLFFISWSLAFACTNQKSLEEQAQHDVALFEKVVTDVTEAYVMPSSVVFLKDMRALNVAVDKLISLRNEDALNTVKLAWVETYFTWQMISLLDFGPAEELMLADLVGKFPVDPSAVVPDDNNRLLAEEKGLMAVEYMIFSATTEETLQEVRNSETFRQALLRKVAEMNELSTQYQLKWQSYQSNFANQTGVEEDQSVSQLVSAAIKTISLMNGKKLGRPMGIGGGEVDFELIEGTYSGESMSALRLQWAFWKGLWKGEINVKDYEMVFSGLGEIIGEGEQRQQLVEKMAEVDVLFAQVNLKDMRKAITYFPEEMQALQTALEEMEVLTLSLPSSMGIAVN</sequence>
<dbReference type="GO" id="GO:0030313">
    <property type="term" value="C:cell envelope"/>
    <property type="evidence" value="ECO:0007669"/>
    <property type="project" value="UniProtKB-SubCell"/>
</dbReference>
<dbReference type="RefSeq" id="WP_338237622.1">
    <property type="nucleotide sequence ID" value="NZ_BQKE01000001.1"/>
</dbReference>
<evidence type="ECO:0000313" key="6">
    <source>
        <dbReference type="Proteomes" id="UP001310022"/>
    </source>
</evidence>
<accession>A0AAN4W083</accession>
<dbReference type="EMBL" id="BQKE01000001">
    <property type="protein sequence ID" value="GJM62326.1"/>
    <property type="molecule type" value="Genomic_DNA"/>
</dbReference>
<dbReference type="PROSITE" id="PS51257">
    <property type="entry name" value="PROKAR_LIPOPROTEIN"/>
    <property type="match status" value="1"/>
</dbReference>
<feature type="chain" id="PRO_5042891177" description="Imelysin-like domain-containing protein" evidence="3">
    <location>
        <begin position="26"/>
        <end position="353"/>
    </location>
</feature>
<keyword evidence="2 3" id="KW-0732">Signal</keyword>
<evidence type="ECO:0000256" key="3">
    <source>
        <dbReference type="SAM" id="SignalP"/>
    </source>
</evidence>
<reference evidence="5 6" key="1">
    <citation type="submission" date="2021-12" db="EMBL/GenBank/DDBJ databases">
        <title>Genome sequencing of bacteria with rrn-lacking chromosome and rrn-plasmid.</title>
        <authorList>
            <person name="Anda M."/>
            <person name="Iwasaki W."/>
        </authorList>
    </citation>
    <scope>NUCLEOTIDE SEQUENCE [LARGE SCALE GENOMIC DNA]</scope>
    <source>
        <strain evidence="5 6">NBRC 15940</strain>
    </source>
</reference>
<dbReference type="Gene3D" id="1.20.1420.20">
    <property type="entry name" value="M75 peptidase, HXXE motif"/>
    <property type="match status" value="1"/>
</dbReference>
<comment type="caution">
    <text evidence="5">The sequence shown here is derived from an EMBL/GenBank/DDBJ whole genome shotgun (WGS) entry which is preliminary data.</text>
</comment>
<feature type="domain" description="Imelysin-like" evidence="4">
    <location>
        <begin position="62"/>
        <end position="281"/>
    </location>
</feature>
<comment type="subcellular location">
    <subcellularLocation>
        <location evidence="1">Cell envelope</location>
    </subcellularLocation>
</comment>
<proteinExistence type="predicted"/>
<feature type="signal peptide" evidence="3">
    <location>
        <begin position="1"/>
        <end position="25"/>
    </location>
</feature>